<organism evidence="1 2">
    <name type="scientific">Elysia crispata</name>
    <name type="common">lettuce slug</name>
    <dbReference type="NCBI Taxonomy" id="231223"/>
    <lineage>
        <taxon>Eukaryota</taxon>
        <taxon>Metazoa</taxon>
        <taxon>Spiralia</taxon>
        <taxon>Lophotrochozoa</taxon>
        <taxon>Mollusca</taxon>
        <taxon>Gastropoda</taxon>
        <taxon>Heterobranchia</taxon>
        <taxon>Euthyneura</taxon>
        <taxon>Panpulmonata</taxon>
        <taxon>Sacoglossa</taxon>
        <taxon>Placobranchoidea</taxon>
        <taxon>Plakobranchidae</taxon>
        <taxon>Elysia</taxon>
    </lineage>
</organism>
<name>A0AAE1AH57_9GAST</name>
<keyword evidence="2" id="KW-1185">Reference proteome</keyword>
<proteinExistence type="predicted"/>
<gene>
    <name evidence="1" type="ORF">RRG08_049706</name>
</gene>
<sequence length="78" mass="8723">MAMLRIETAASSIQLEALSTESFEKSVDLPHNFWLRGDLNHVGKSLLIIVLGKLDELDRQTAIDATGKEHSNHGWLRP</sequence>
<protein>
    <submittedName>
        <fullName evidence="1">Uncharacterized protein</fullName>
    </submittedName>
</protein>
<evidence type="ECO:0000313" key="1">
    <source>
        <dbReference type="EMBL" id="KAK3787760.1"/>
    </source>
</evidence>
<accession>A0AAE1AH57</accession>
<reference evidence="1" key="1">
    <citation type="journal article" date="2023" name="G3 (Bethesda)">
        <title>A reference genome for the long-term kleptoplast-retaining sea slug Elysia crispata morphotype clarki.</title>
        <authorList>
            <person name="Eastman K.E."/>
            <person name="Pendleton A.L."/>
            <person name="Shaikh M.A."/>
            <person name="Suttiyut T."/>
            <person name="Ogas R."/>
            <person name="Tomko P."/>
            <person name="Gavelis G."/>
            <person name="Widhalm J.R."/>
            <person name="Wisecaver J.H."/>
        </authorList>
    </citation>
    <scope>NUCLEOTIDE SEQUENCE</scope>
    <source>
        <strain evidence="1">ECLA1</strain>
    </source>
</reference>
<dbReference type="Proteomes" id="UP001283361">
    <property type="component" value="Unassembled WGS sequence"/>
</dbReference>
<comment type="caution">
    <text evidence="1">The sequence shown here is derived from an EMBL/GenBank/DDBJ whole genome shotgun (WGS) entry which is preliminary data.</text>
</comment>
<dbReference type="EMBL" id="JAWDGP010001840">
    <property type="protein sequence ID" value="KAK3787760.1"/>
    <property type="molecule type" value="Genomic_DNA"/>
</dbReference>
<evidence type="ECO:0000313" key="2">
    <source>
        <dbReference type="Proteomes" id="UP001283361"/>
    </source>
</evidence>
<dbReference type="AlphaFoldDB" id="A0AAE1AH57"/>